<organism evidence="1 2">
    <name type="scientific">Massilia aurea</name>
    <dbReference type="NCBI Taxonomy" id="373040"/>
    <lineage>
        <taxon>Bacteria</taxon>
        <taxon>Pseudomonadati</taxon>
        <taxon>Pseudomonadota</taxon>
        <taxon>Betaproteobacteria</taxon>
        <taxon>Burkholderiales</taxon>
        <taxon>Oxalobacteraceae</taxon>
        <taxon>Telluria group</taxon>
        <taxon>Massilia</taxon>
    </lineage>
</organism>
<gene>
    <name evidence="1" type="ORF">NM04_14940</name>
</gene>
<dbReference type="Proteomes" id="UP000283254">
    <property type="component" value="Unassembled WGS sequence"/>
</dbReference>
<dbReference type="RefSeq" id="WP_123070288.1">
    <property type="nucleotide sequence ID" value="NZ_JSAB01000148.1"/>
</dbReference>
<dbReference type="AlphaFoldDB" id="A0A422QJ75"/>
<dbReference type="EMBL" id="JSAB01000148">
    <property type="protein sequence ID" value="RNF30032.1"/>
    <property type="molecule type" value="Genomic_DNA"/>
</dbReference>
<proteinExistence type="predicted"/>
<comment type="caution">
    <text evidence="1">The sequence shown here is derived from an EMBL/GenBank/DDBJ whole genome shotgun (WGS) entry which is preliminary data.</text>
</comment>
<reference evidence="1" key="1">
    <citation type="submission" date="2014-10" db="EMBL/GenBank/DDBJ databases">
        <title>Massilia sp. genome.</title>
        <authorList>
            <person name="Xu B."/>
            <person name="Dai L."/>
            <person name="Huang Z."/>
        </authorList>
    </citation>
    <scope>NUCLEOTIDE SEQUENCE [LARGE SCALE GENOMIC DNA]</scope>
    <source>
        <strain evidence="1">CFS-1</strain>
    </source>
</reference>
<sequence length="96" mass="10221">MFDQNVSQAAERKRVSSKAAYVKDKLEREHALLRFRPGSLAKLDAARAAMGLSRSAYVEILLGGIELTPSIASNSTGEQSTCSIGDEFEALFGGGA</sequence>
<protein>
    <submittedName>
        <fullName evidence="1">Uncharacterized protein</fullName>
    </submittedName>
</protein>
<evidence type="ECO:0000313" key="2">
    <source>
        <dbReference type="Proteomes" id="UP000283254"/>
    </source>
</evidence>
<evidence type="ECO:0000313" key="1">
    <source>
        <dbReference type="EMBL" id="RNF30032.1"/>
    </source>
</evidence>
<keyword evidence="2" id="KW-1185">Reference proteome</keyword>
<name>A0A422QJ75_9BURK</name>
<accession>A0A422QJ75</accession>